<proteinExistence type="predicted"/>
<keyword evidence="2" id="KW-1185">Reference proteome</keyword>
<dbReference type="Gene3D" id="3.40.630.30">
    <property type="match status" value="1"/>
</dbReference>
<evidence type="ECO:0000313" key="1">
    <source>
        <dbReference type="EMBL" id="ADU30241.1"/>
    </source>
</evidence>
<name>E6U0C5_EVAC2</name>
<sequence length="174" mass="20876">MTYTPKALIDNKDEKKKSDIIEELEDLEFQMYRMRENIKEIAKRSQILGIEQTKEEKWVIVYIIDDGHVCKVMLHDCETPYLGKWDFSIHAQYKNNEIHIDDIRGAHNRGFGSVCMKFLKDHALNNNIQYITGEICERDWDHIDRLKHFYKKHHFAIEIQEKEKYGEIYWSPAV</sequence>
<dbReference type="AlphaFoldDB" id="E6U0C5"/>
<protein>
    <recommendedName>
        <fullName evidence="3">N-acetyltransferase domain-containing protein</fullName>
    </recommendedName>
</protein>
<dbReference type="InterPro" id="IPR016181">
    <property type="entry name" value="Acyl_CoA_acyltransferase"/>
</dbReference>
<dbReference type="HOGENOM" id="CLU_1607562_0_0_9"/>
<organism evidence="1 2">
    <name type="scientific">Evansella cellulosilytica (strain ATCC 21833 / DSM 2522 / FERM P-1141 / JCM 9156 / N-4)</name>
    <name type="common">Bacillus cellulosilyticus</name>
    <dbReference type="NCBI Taxonomy" id="649639"/>
    <lineage>
        <taxon>Bacteria</taxon>
        <taxon>Bacillati</taxon>
        <taxon>Bacillota</taxon>
        <taxon>Bacilli</taxon>
        <taxon>Bacillales</taxon>
        <taxon>Bacillaceae</taxon>
        <taxon>Evansella</taxon>
    </lineage>
</organism>
<dbReference type="eggNOG" id="ENOG502ZC8R">
    <property type="taxonomic scope" value="Bacteria"/>
</dbReference>
<dbReference type="RefSeq" id="WP_013488577.1">
    <property type="nucleotide sequence ID" value="NC_014829.1"/>
</dbReference>
<accession>E6U0C5</accession>
<evidence type="ECO:0000313" key="2">
    <source>
        <dbReference type="Proteomes" id="UP000001401"/>
    </source>
</evidence>
<evidence type="ECO:0008006" key="3">
    <source>
        <dbReference type="Google" id="ProtNLM"/>
    </source>
</evidence>
<reference evidence="1" key="1">
    <citation type="submission" date="2010-12" db="EMBL/GenBank/DDBJ databases">
        <title>Complete sequence of Bacillus cellulosilyticus DSM 2522.</title>
        <authorList>
            <consortium name="US DOE Joint Genome Institute"/>
            <person name="Lucas S."/>
            <person name="Copeland A."/>
            <person name="Lapidus A."/>
            <person name="Cheng J.-F."/>
            <person name="Bruce D."/>
            <person name="Goodwin L."/>
            <person name="Pitluck S."/>
            <person name="Chertkov O."/>
            <person name="Detter J.C."/>
            <person name="Han C."/>
            <person name="Tapia R."/>
            <person name="Land M."/>
            <person name="Hauser L."/>
            <person name="Jeffries C."/>
            <person name="Kyrpides N."/>
            <person name="Ivanova N."/>
            <person name="Mikhailova N."/>
            <person name="Brumm P."/>
            <person name="Mead D."/>
            <person name="Woyke T."/>
        </authorList>
    </citation>
    <scope>NUCLEOTIDE SEQUENCE [LARGE SCALE GENOMIC DNA]</scope>
    <source>
        <strain evidence="1">DSM 2522</strain>
    </source>
</reference>
<dbReference type="KEGG" id="bco:Bcell_1979"/>
<gene>
    <name evidence="1" type="ordered locus">Bcell_1979</name>
</gene>
<dbReference type="SUPFAM" id="SSF55729">
    <property type="entry name" value="Acyl-CoA N-acyltransferases (Nat)"/>
    <property type="match status" value="1"/>
</dbReference>
<dbReference type="Proteomes" id="UP000001401">
    <property type="component" value="Chromosome"/>
</dbReference>
<dbReference type="OrthoDB" id="2233009at2"/>
<dbReference type="EMBL" id="CP002394">
    <property type="protein sequence ID" value="ADU30241.1"/>
    <property type="molecule type" value="Genomic_DNA"/>
</dbReference>